<gene>
    <name evidence="1" type="ORF">DB30_01273</name>
</gene>
<comment type="caution">
    <text evidence="1">The sequence shown here is derived from an EMBL/GenBank/DDBJ whole genome shotgun (WGS) entry which is preliminary data.</text>
</comment>
<protein>
    <recommendedName>
        <fullName evidence="3">Lipoprotein</fullName>
    </recommendedName>
</protein>
<evidence type="ECO:0000313" key="1">
    <source>
        <dbReference type="EMBL" id="KIG12563.1"/>
    </source>
</evidence>
<name>A0A0C1ZN99_9BACT</name>
<proteinExistence type="predicted"/>
<reference evidence="1 2" key="1">
    <citation type="submission" date="2014-12" db="EMBL/GenBank/DDBJ databases">
        <title>Genome assembly of Enhygromyxa salina DSM 15201.</title>
        <authorList>
            <person name="Sharma G."/>
            <person name="Subramanian S."/>
        </authorList>
    </citation>
    <scope>NUCLEOTIDE SEQUENCE [LARGE SCALE GENOMIC DNA]</scope>
    <source>
        <strain evidence="1 2">DSM 15201</strain>
    </source>
</reference>
<evidence type="ECO:0000313" key="2">
    <source>
        <dbReference type="Proteomes" id="UP000031599"/>
    </source>
</evidence>
<dbReference type="PROSITE" id="PS51257">
    <property type="entry name" value="PROKAR_LIPOPROTEIN"/>
    <property type="match status" value="1"/>
</dbReference>
<dbReference type="AlphaFoldDB" id="A0A0C1ZN99"/>
<dbReference type="EMBL" id="JMCC02000126">
    <property type="protein sequence ID" value="KIG12563.1"/>
    <property type="molecule type" value="Genomic_DNA"/>
</dbReference>
<dbReference type="Proteomes" id="UP000031599">
    <property type="component" value="Unassembled WGS sequence"/>
</dbReference>
<evidence type="ECO:0008006" key="3">
    <source>
        <dbReference type="Google" id="ProtNLM"/>
    </source>
</evidence>
<sequence>MDTHVRGQPMGRLSAIAVAGIIVLLLGSSACTEPYEPNWLFQGEWIDIDGRDRTADETCGGTFAYVDAYAGALAGEFGVTAHLGPFRWYSPEQYAAELPCGDDILACYLPSARCIHSPVLPLDHELVHMAVAATVSCPDVLNEGLAVFYDSAFGRDTKTSSFELLVDLMEAPSHPSGSVEYGIVGRFAAYLVEHFGVDAVLDVCRVTGRYPDGPALSAALESVLGRTTQQLLADFKPALGSSCNRFKDYQSRVFACGAAQAAPDLGLVSVDGEHRIEETFTVDCANDIMAGPLGDEMWLTRRFEIDADEIYILGMWGLDDGEEIPGVELTVAKCEPCGKVLTAPEAFIGPEQLDAGRYALELRAPADFRGRVYVKIQH</sequence>
<organism evidence="1 2">
    <name type="scientific">Enhygromyxa salina</name>
    <dbReference type="NCBI Taxonomy" id="215803"/>
    <lineage>
        <taxon>Bacteria</taxon>
        <taxon>Pseudomonadati</taxon>
        <taxon>Myxococcota</taxon>
        <taxon>Polyangia</taxon>
        <taxon>Nannocystales</taxon>
        <taxon>Nannocystaceae</taxon>
        <taxon>Enhygromyxa</taxon>
    </lineage>
</organism>
<accession>A0A0C1ZN99</accession>